<comment type="caution">
    <text evidence="3">The sequence shown here is derived from an EMBL/GenBank/DDBJ whole genome shotgun (WGS) entry which is preliminary data.</text>
</comment>
<keyword evidence="4" id="KW-1185">Reference proteome</keyword>
<feature type="region of interest" description="Disordered" evidence="1">
    <location>
        <begin position="549"/>
        <end position="616"/>
    </location>
</feature>
<protein>
    <recommendedName>
        <fullName evidence="2">DNA replication regulator Sld3 C-terminal domain-containing protein</fullName>
    </recommendedName>
</protein>
<evidence type="ECO:0000313" key="4">
    <source>
        <dbReference type="Proteomes" id="UP000593566"/>
    </source>
</evidence>
<dbReference type="GO" id="GO:0006270">
    <property type="term" value="P:DNA replication initiation"/>
    <property type="evidence" value="ECO:0007669"/>
    <property type="project" value="InterPro"/>
</dbReference>
<dbReference type="InterPro" id="IPR013948">
    <property type="entry name" value="DNA_replication_reg_Sld3_C"/>
</dbReference>
<dbReference type="RefSeq" id="XP_037150447.1">
    <property type="nucleotide sequence ID" value="XM_037293618.1"/>
</dbReference>
<dbReference type="GeneID" id="59331105"/>
<dbReference type="GO" id="GO:0031261">
    <property type="term" value="C:DNA replication preinitiation complex"/>
    <property type="evidence" value="ECO:0007669"/>
    <property type="project" value="TreeGrafter"/>
</dbReference>
<dbReference type="PANTHER" id="PTHR28067">
    <property type="entry name" value="DNA REPLICATION REGULATOR SLD3"/>
    <property type="match status" value="1"/>
</dbReference>
<sequence>MFDTGDHESHQSLSDFGQARDIFLPPISNAVGTILNQEYRKRKLTNVEHDDDIREGFTIKSHPSLPSAQTRKLIPRLQLPRSCLPLAYLDPLGGQEALPGSNLFSAYIEVLEEIVHQDPRSNQPTVLIAQSAIDDGLFAIERVQEGIYAICRLGNWVSVDTLARLQTVPIDIVRPRKRQHQGQPGLPGDKWWSTAAIAFRSETICDLGKKSSGEKSRGVRLCLQPAQREPTTPAQITQEISQPVLQDQTGNVLTDMVEEAAQDPEEVLKAVRAQYQEALYASKSSLAYFAKGPLSRARAAFSIPDGSANNHSHLTSFLRSCILPLATMDTKYREALPELVKGFPFESHSDDECTTVIETISKKIRKSKKISVGKNGLYPGEEANIARWWLSRNLSSVACDSADAREDATRSAVLEQRAREIQMQIILSLETLALESLATNQPVENSPPTDFIEGDDGSKNRKKKKPKRPQDLSMLLDLLVDRLCIWQSMSVDEMKTSNGEDRPVSPHGANSAVKAAGRDHLRQFCVDVVLPFYGARLPELTTLLCQKLGGSKQPSPRRPPLAKSASSYGSLKPGASVQRQQIRRPQRTLERVLTDERTASQKPPPSLPRSATDPVLPQVKREVSDTSLSSIPLNRVAMHKRYGQREIDLHATSQAAEAKLKKKARVEQELRGAIAALKRPNPRMAVKDLVEYAERRAATSHSRKPKNPVRNPFAQGAQVMATPSNNRHKDVYGGLTRFPRQSIASLPELEEVPPSSISCVPSSSRKPRRSPFLAPDSTRKTDSSALALAVVETPTRGPSKLWGRPPISTAAIESVADLSHPPPLSAALNPPKASNGIFTSPQLPLQVHETPSKFRCSHQVERSEDASISATPVKAPPLANEAADNSPKAVLSPSSQGKEESIYAALGWDDDVDELL</sequence>
<dbReference type="Gene3D" id="1.20.58.2130">
    <property type="match status" value="1"/>
</dbReference>
<organism evidence="3 4">
    <name type="scientific">Letharia lupina</name>
    <dbReference type="NCBI Taxonomy" id="560253"/>
    <lineage>
        <taxon>Eukaryota</taxon>
        <taxon>Fungi</taxon>
        <taxon>Dikarya</taxon>
        <taxon>Ascomycota</taxon>
        <taxon>Pezizomycotina</taxon>
        <taxon>Lecanoromycetes</taxon>
        <taxon>OSLEUM clade</taxon>
        <taxon>Lecanoromycetidae</taxon>
        <taxon>Lecanorales</taxon>
        <taxon>Lecanorineae</taxon>
        <taxon>Parmeliaceae</taxon>
        <taxon>Letharia</taxon>
    </lineage>
</organism>
<dbReference type="PANTHER" id="PTHR28067:SF1">
    <property type="entry name" value="DNA REPLICATION REGULATOR SLD3"/>
    <property type="match status" value="1"/>
</dbReference>
<feature type="region of interest" description="Disordered" evidence="1">
    <location>
        <begin position="853"/>
        <end position="902"/>
    </location>
</feature>
<dbReference type="EMBL" id="JACCJB010000015">
    <property type="protein sequence ID" value="KAF6221012.1"/>
    <property type="molecule type" value="Genomic_DNA"/>
</dbReference>
<feature type="region of interest" description="Disordered" evidence="1">
    <location>
        <begin position="746"/>
        <end position="784"/>
    </location>
</feature>
<feature type="compositionally biased region" description="Basic and acidic residues" evidence="1">
    <location>
        <begin position="587"/>
        <end position="599"/>
    </location>
</feature>
<name>A0A8H6CCJ3_9LECA</name>
<feature type="compositionally biased region" description="Low complexity" evidence="1">
    <location>
        <begin position="753"/>
        <end position="764"/>
    </location>
</feature>
<evidence type="ECO:0000259" key="2">
    <source>
        <dbReference type="Pfam" id="PF08639"/>
    </source>
</evidence>
<dbReference type="Proteomes" id="UP000593566">
    <property type="component" value="Unassembled WGS sequence"/>
</dbReference>
<feature type="domain" description="DNA replication regulator Sld3 C-terminal" evidence="2">
    <location>
        <begin position="266"/>
        <end position="796"/>
    </location>
</feature>
<dbReference type="Pfam" id="PF08639">
    <property type="entry name" value="Sld3_STD"/>
    <property type="match status" value="1"/>
</dbReference>
<reference evidence="3 4" key="1">
    <citation type="journal article" date="2020" name="Genomics">
        <title>Complete, high-quality genomes from long-read metagenomic sequencing of two wolf lichen thalli reveals enigmatic genome architecture.</title>
        <authorList>
            <person name="McKenzie S.K."/>
            <person name="Walston R.F."/>
            <person name="Allen J.L."/>
        </authorList>
    </citation>
    <scope>NUCLEOTIDE SEQUENCE [LARGE SCALE GENOMIC DNA]</scope>
    <source>
        <strain evidence="3">WasteWater1</strain>
    </source>
</reference>
<evidence type="ECO:0000313" key="3">
    <source>
        <dbReference type="EMBL" id="KAF6221012.1"/>
    </source>
</evidence>
<evidence type="ECO:0000256" key="1">
    <source>
        <dbReference type="SAM" id="MobiDB-lite"/>
    </source>
</evidence>
<feature type="region of interest" description="Disordered" evidence="1">
    <location>
        <begin position="439"/>
        <end position="469"/>
    </location>
</feature>
<dbReference type="InterPro" id="IPR042511">
    <property type="entry name" value="Sld3"/>
</dbReference>
<dbReference type="AlphaFoldDB" id="A0A8H6CCJ3"/>
<accession>A0A8H6CCJ3</accession>
<gene>
    <name evidence="3" type="ORF">HO133_002693</name>
</gene>
<proteinExistence type="predicted"/>